<dbReference type="InterPro" id="IPR006121">
    <property type="entry name" value="HMA_dom"/>
</dbReference>
<accession>A0A1I0DXB7</accession>
<reference evidence="3" key="1">
    <citation type="submission" date="2016-10" db="EMBL/GenBank/DDBJ databases">
        <authorList>
            <person name="Varghese N."/>
            <person name="Submissions S."/>
        </authorList>
    </citation>
    <scope>NUCLEOTIDE SEQUENCE [LARGE SCALE GENOMIC DNA]</scope>
    <source>
        <strain evidence="3">CGMCC 1.3566</strain>
    </source>
</reference>
<evidence type="ECO:0000313" key="2">
    <source>
        <dbReference type="EMBL" id="SET37340.1"/>
    </source>
</evidence>
<sequence length="73" mass="8345">MITQKLSIPNLKKEDERRISEALHDVWGIRNVKINTQTNEAIISYDEDAGSLQDFQQAIIDVGYEANPNDEEI</sequence>
<keyword evidence="3" id="KW-1185">Reference proteome</keyword>
<feature type="domain" description="HMA" evidence="1">
    <location>
        <begin position="1"/>
        <end position="67"/>
    </location>
</feature>
<name>A0A1I0DXB7_9BACI</name>
<dbReference type="PROSITE" id="PS50846">
    <property type="entry name" value="HMA_2"/>
    <property type="match status" value="1"/>
</dbReference>
<dbReference type="CDD" id="cd00371">
    <property type="entry name" value="HMA"/>
    <property type="match status" value="1"/>
</dbReference>
<dbReference type="Gene3D" id="3.30.70.100">
    <property type="match status" value="1"/>
</dbReference>
<evidence type="ECO:0000259" key="1">
    <source>
        <dbReference type="PROSITE" id="PS50846"/>
    </source>
</evidence>
<protein>
    <submittedName>
        <fullName evidence="2">Heavy-metal-associated domain-containing protein</fullName>
    </submittedName>
</protein>
<dbReference type="GO" id="GO:0046872">
    <property type="term" value="F:metal ion binding"/>
    <property type="evidence" value="ECO:0007669"/>
    <property type="project" value="InterPro"/>
</dbReference>
<proteinExistence type="predicted"/>
<gene>
    <name evidence="2" type="ORF">SAMN05421676_104213</name>
</gene>
<dbReference type="RefSeq" id="WP_177167237.1">
    <property type="nucleotide sequence ID" value="NZ_FOHJ01000004.1"/>
</dbReference>
<dbReference type="STRING" id="237682.SAMN05421676_104213"/>
<dbReference type="SUPFAM" id="SSF55008">
    <property type="entry name" value="HMA, heavy metal-associated domain"/>
    <property type="match status" value="1"/>
</dbReference>
<organism evidence="2 3">
    <name type="scientific">Salinibacillus kushneri</name>
    <dbReference type="NCBI Taxonomy" id="237682"/>
    <lineage>
        <taxon>Bacteria</taxon>
        <taxon>Bacillati</taxon>
        <taxon>Bacillota</taxon>
        <taxon>Bacilli</taxon>
        <taxon>Bacillales</taxon>
        <taxon>Bacillaceae</taxon>
        <taxon>Salinibacillus</taxon>
    </lineage>
</organism>
<evidence type="ECO:0000313" key="3">
    <source>
        <dbReference type="Proteomes" id="UP000199095"/>
    </source>
</evidence>
<dbReference type="Proteomes" id="UP000199095">
    <property type="component" value="Unassembled WGS sequence"/>
</dbReference>
<dbReference type="EMBL" id="FOHJ01000004">
    <property type="protein sequence ID" value="SET37340.1"/>
    <property type="molecule type" value="Genomic_DNA"/>
</dbReference>
<dbReference type="InterPro" id="IPR036163">
    <property type="entry name" value="HMA_dom_sf"/>
</dbReference>
<dbReference type="AlphaFoldDB" id="A0A1I0DXB7"/>